<gene>
    <name evidence="3" type="primary">EMUCe-8</name>
</gene>
<feature type="region of interest" description="Disordered" evidence="1">
    <location>
        <begin position="48"/>
        <end position="67"/>
    </location>
</feature>
<evidence type="ECO:0000256" key="2">
    <source>
        <dbReference type="SAM" id="SignalP"/>
    </source>
</evidence>
<evidence type="ECO:0000256" key="1">
    <source>
        <dbReference type="SAM" id="MobiDB-lite"/>
    </source>
</evidence>
<feature type="chain" id="PRO_5004159351" evidence="2">
    <location>
        <begin position="21"/>
        <end position="67"/>
    </location>
</feature>
<feature type="signal peptide" evidence="2">
    <location>
        <begin position="1"/>
        <end position="20"/>
    </location>
</feature>
<feature type="non-terminal residue" evidence="3">
    <location>
        <position position="1"/>
    </location>
</feature>
<dbReference type="EMBL" id="AF036420">
    <property type="protein sequence ID" value="AAC14230.1"/>
    <property type="molecule type" value="mRNA"/>
</dbReference>
<proteinExistence type="evidence at transcript level"/>
<accession>O61031</accession>
<name>O61031_TRYCR</name>
<feature type="non-terminal residue" evidence="3">
    <location>
        <position position="67"/>
    </location>
</feature>
<sequence>CVYALLVLACCCPSVCVTEGAENKQGQWFNYCSVHRATVVQGKQIFHDASQHLRPSHYGNRRPDGEG</sequence>
<organism evidence="3">
    <name type="scientific">Trypanosoma cruzi</name>
    <dbReference type="NCBI Taxonomy" id="5693"/>
    <lineage>
        <taxon>Eukaryota</taxon>
        <taxon>Discoba</taxon>
        <taxon>Euglenozoa</taxon>
        <taxon>Kinetoplastea</taxon>
        <taxon>Metakinetoplastina</taxon>
        <taxon>Trypanosomatida</taxon>
        <taxon>Trypanosomatidae</taxon>
        <taxon>Trypanosoma</taxon>
        <taxon>Schizotrypanum</taxon>
    </lineage>
</organism>
<dbReference type="AlphaFoldDB" id="O61031"/>
<keyword evidence="2" id="KW-0732">Signal</keyword>
<reference evidence="3" key="1">
    <citation type="journal article" date="1998" name="J. Biol. Chem.">
        <title>The Trypanosoma cruzi mucin family is transcribed from hundreds of genes having hypervariable regions.</title>
        <authorList>
            <person name="Di Noia J.M."/>
            <person name="D'Orso I."/>
            <person name="Aslund L."/>
            <person name="Sanchez D.O."/>
            <person name="Frasch A.C."/>
        </authorList>
    </citation>
    <scope>NUCLEOTIDE SEQUENCE</scope>
    <source>
        <strain evidence="3">Cl-Brenner</strain>
    </source>
</reference>
<protein>
    <submittedName>
        <fullName evidence="3">Mucin-like protein</fullName>
    </submittedName>
</protein>
<evidence type="ECO:0000313" key="3">
    <source>
        <dbReference type="EMBL" id="AAC14230.1"/>
    </source>
</evidence>